<gene>
    <name evidence="1" type="ORF">CJ030_MR5G008793</name>
</gene>
<dbReference type="AlphaFoldDB" id="A0A6A1WTX1"/>
<dbReference type="Proteomes" id="UP000516437">
    <property type="component" value="Unassembled WGS sequence"/>
</dbReference>
<organism evidence="1 2">
    <name type="scientific">Morella rubra</name>
    <name type="common">Chinese bayberry</name>
    <dbReference type="NCBI Taxonomy" id="262757"/>
    <lineage>
        <taxon>Eukaryota</taxon>
        <taxon>Viridiplantae</taxon>
        <taxon>Streptophyta</taxon>
        <taxon>Embryophyta</taxon>
        <taxon>Tracheophyta</taxon>
        <taxon>Spermatophyta</taxon>
        <taxon>Magnoliopsida</taxon>
        <taxon>eudicotyledons</taxon>
        <taxon>Gunneridae</taxon>
        <taxon>Pentapetalae</taxon>
        <taxon>rosids</taxon>
        <taxon>fabids</taxon>
        <taxon>Fagales</taxon>
        <taxon>Myricaceae</taxon>
        <taxon>Morella</taxon>
    </lineage>
</organism>
<dbReference type="EMBL" id="RXIC02000008">
    <property type="protein sequence ID" value="KAB1228196.1"/>
    <property type="molecule type" value="Genomic_DNA"/>
</dbReference>
<accession>A0A6A1WTX1</accession>
<keyword evidence="2" id="KW-1185">Reference proteome</keyword>
<name>A0A6A1WTX1_9ROSI</name>
<evidence type="ECO:0000313" key="2">
    <source>
        <dbReference type="Proteomes" id="UP000516437"/>
    </source>
</evidence>
<protein>
    <submittedName>
        <fullName evidence="1">Uncharacterized protein</fullName>
    </submittedName>
</protein>
<proteinExistence type="predicted"/>
<reference evidence="1 2" key="1">
    <citation type="journal article" date="2019" name="Plant Biotechnol. J.">
        <title>The red bayberry genome and genetic basis of sex determination.</title>
        <authorList>
            <person name="Jia H.M."/>
            <person name="Jia H.J."/>
            <person name="Cai Q.L."/>
            <person name="Wang Y."/>
            <person name="Zhao H.B."/>
            <person name="Yang W.F."/>
            <person name="Wang G.Y."/>
            <person name="Li Y.H."/>
            <person name="Zhan D.L."/>
            <person name="Shen Y.T."/>
            <person name="Niu Q.F."/>
            <person name="Chang L."/>
            <person name="Qiu J."/>
            <person name="Zhao L."/>
            <person name="Xie H.B."/>
            <person name="Fu W.Y."/>
            <person name="Jin J."/>
            <person name="Li X.W."/>
            <person name="Jiao Y."/>
            <person name="Zhou C.C."/>
            <person name="Tu T."/>
            <person name="Chai C.Y."/>
            <person name="Gao J.L."/>
            <person name="Fan L.J."/>
            <person name="van de Weg E."/>
            <person name="Wang J.Y."/>
            <person name="Gao Z.S."/>
        </authorList>
    </citation>
    <scope>NUCLEOTIDE SEQUENCE [LARGE SCALE GENOMIC DNA]</scope>
    <source>
        <tissue evidence="1">Leaves</tissue>
    </source>
</reference>
<comment type="caution">
    <text evidence="1">The sequence shown here is derived from an EMBL/GenBank/DDBJ whole genome shotgun (WGS) entry which is preliminary data.</text>
</comment>
<sequence length="72" mass="8153">MSSKCSRDLVYIDTTDAPWYLLLQLKAFENASSIRPPATACYWIKNRTFSIHPPAGGNSILIIRDSVKRLIQ</sequence>
<evidence type="ECO:0000313" key="1">
    <source>
        <dbReference type="EMBL" id="KAB1228196.1"/>
    </source>
</evidence>